<feature type="compositionally biased region" description="Basic and acidic residues" evidence="1">
    <location>
        <begin position="739"/>
        <end position="749"/>
    </location>
</feature>
<feature type="compositionally biased region" description="Basic and acidic residues" evidence="1">
    <location>
        <begin position="560"/>
        <end position="578"/>
    </location>
</feature>
<evidence type="ECO:0000313" key="3">
    <source>
        <dbReference type="Proteomes" id="UP000294933"/>
    </source>
</evidence>
<gene>
    <name evidence="2" type="ORF">BD410DRAFT_903316</name>
</gene>
<dbReference type="EMBL" id="ML170686">
    <property type="protein sequence ID" value="TDL13359.1"/>
    <property type="molecule type" value="Genomic_DNA"/>
</dbReference>
<reference evidence="2 3" key="1">
    <citation type="submission" date="2018-06" db="EMBL/GenBank/DDBJ databases">
        <title>A transcriptomic atlas of mushroom development highlights an independent origin of complex multicellularity.</title>
        <authorList>
            <consortium name="DOE Joint Genome Institute"/>
            <person name="Krizsan K."/>
            <person name="Almasi E."/>
            <person name="Merenyi Z."/>
            <person name="Sahu N."/>
            <person name="Viragh M."/>
            <person name="Koszo T."/>
            <person name="Mondo S."/>
            <person name="Kiss B."/>
            <person name="Balint B."/>
            <person name="Kues U."/>
            <person name="Barry K."/>
            <person name="Hegedus J.C."/>
            <person name="Henrissat B."/>
            <person name="Johnson J."/>
            <person name="Lipzen A."/>
            <person name="Ohm R."/>
            <person name="Nagy I."/>
            <person name="Pangilinan J."/>
            <person name="Yan J."/>
            <person name="Xiong Y."/>
            <person name="Grigoriev I.V."/>
            <person name="Hibbett D.S."/>
            <person name="Nagy L.G."/>
        </authorList>
    </citation>
    <scope>NUCLEOTIDE SEQUENCE [LARGE SCALE GENOMIC DNA]</scope>
    <source>
        <strain evidence="2 3">SZMC22713</strain>
    </source>
</reference>
<dbReference type="VEuPathDB" id="FungiDB:BD410DRAFT_903316"/>
<feature type="region of interest" description="Disordered" evidence="1">
    <location>
        <begin position="432"/>
        <end position="457"/>
    </location>
</feature>
<feature type="region of interest" description="Disordered" evidence="1">
    <location>
        <begin position="398"/>
        <end position="418"/>
    </location>
</feature>
<feature type="compositionally biased region" description="Acidic residues" evidence="1">
    <location>
        <begin position="705"/>
        <end position="714"/>
    </location>
</feature>
<organism evidence="2 3">
    <name type="scientific">Rickenella mellea</name>
    <dbReference type="NCBI Taxonomy" id="50990"/>
    <lineage>
        <taxon>Eukaryota</taxon>
        <taxon>Fungi</taxon>
        <taxon>Dikarya</taxon>
        <taxon>Basidiomycota</taxon>
        <taxon>Agaricomycotina</taxon>
        <taxon>Agaricomycetes</taxon>
        <taxon>Hymenochaetales</taxon>
        <taxon>Rickenellaceae</taxon>
        <taxon>Rickenella</taxon>
    </lineage>
</organism>
<dbReference type="Proteomes" id="UP000294933">
    <property type="component" value="Unassembled WGS sequence"/>
</dbReference>
<feature type="compositionally biased region" description="Basic residues" evidence="1">
    <location>
        <begin position="480"/>
        <end position="495"/>
    </location>
</feature>
<feature type="compositionally biased region" description="Basic and acidic residues" evidence="1">
    <location>
        <begin position="661"/>
        <end position="699"/>
    </location>
</feature>
<feature type="region of interest" description="Disordered" evidence="1">
    <location>
        <begin position="479"/>
        <end position="749"/>
    </location>
</feature>
<feature type="non-terminal residue" evidence="2">
    <location>
        <position position="749"/>
    </location>
</feature>
<feature type="compositionally biased region" description="Basic and acidic residues" evidence="1">
    <location>
        <begin position="633"/>
        <end position="645"/>
    </location>
</feature>
<evidence type="ECO:0000313" key="2">
    <source>
        <dbReference type="EMBL" id="TDL13359.1"/>
    </source>
</evidence>
<sequence length="749" mass="83556">MQDLELLKDANGDNMLATHQFCTALMQSVRFARSKSWLDLKTIAQGSSQPDSSVVTEAEREKTLVLAPLLQIMQEFEHRWREDFVKPNSPMHNAAFDGFQQLRQGSSQAYLQHSLLELSVLDRMLWVLEKGEDEQLGEPRQFACQEYSKSVVGSPELAEMQRKTQVDWVETLREFCNGFRMCLDRPSSSSSTPFDSTQHESVIAETLTARHQLHDLMRGQNYAAQNFIRSAMGLRALMLGPPRHGDENKTLWNRFTDLVTGTTHDSWEDAEFLMTLYGAAAVSPLTLLFFNWRPGGNAIKKISLGKLVQAMQSPYLGRGDSALHSVEYDCWHVISRLILNGPAAYDTIMPSLVDKWEKLLSCVNPEPRTIAITAKIWDELVKETKKTRKAIMGASTALKEEARKKKNKPKFQPSGTRLDHFLKEKAIAAIRDPDPEPVAPAPAPAPQPTAESSTRVLRTAEERKAPTLHPSLVEAVATLSRKRKRMTKSSKGKKVARMEEEEEEEAEEEEEEEEEEPEEEEAVGGPAKEADKVEGEGEGEAATAATDKEKPEEGEQEGEGGQRVEEKAPGGVVDRPDAEMDLGGDGTRQEPPTQAENGEGQPPDSSQEETEERRAGSPPAQTQEAEEPTPESSPDRMELVDEPKRSPAQTQEAEEQSPESSPDRMELVDELEVSRAEKDTLMRELERPKAELRFGKDDSSQQPPSEEENADDQQPDASSDQEVPPIHMYAPPSDLEEPEVARDLGEDAT</sequence>
<keyword evidence="3" id="KW-1185">Reference proteome</keyword>
<dbReference type="AlphaFoldDB" id="A0A4Y7PFU5"/>
<name>A0A4Y7PFU5_9AGAM</name>
<evidence type="ECO:0000256" key="1">
    <source>
        <dbReference type="SAM" id="MobiDB-lite"/>
    </source>
</evidence>
<accession>A0A4Y7PFU5</accession>
<feature type="compositionally biased region" description="Acidic residues" evidence="1">
    <location>
        <begin position="499"/>
        <end position="522"/>
    </location>
</feature>
<proteinExistence type="predicted"/>
<feature type="compositionally biased region" description="Pro residues" evidence="1">
    <location>
        <begin position="436"/>
        <end position="447"/>
    </location>
</feature>
<protein>
    <submittedName>
        <fullName evidence="2">Uncharacterized protein</fullName>
    </submittedName>
</protein>